<reference evidence="2" key="2">
    <citation type="submission" date="2025-08" db="UniProtKB">
        <authorList>
            <consortium name="Ensembl"/>
        </authorList>
    </citation>
    <scope>IDENTIFICATION</scope>
</reference>
<evidence type="ECO:0000256" key="1">
    <source>
        <dbReference type="SAM" id="MobiDB-lite"/>
    </source>
</evidence>
<dbReference type="PANTHER" id="PTHR12697:SF20">
    <property type="entry name" value="HEAT REPEAT-CONTAINING PROTEIN 4"/>
    <property type="match status" value="1"/>
</dbReference>
<keyword evidence="3" id="KW-1185">Reference proteome</keyword>
<accession>H3AUC8</accession>
<dbReference type="FunCoup" id="H3AUC8">
    <property type="interactions" value="11"/>
</dbReference>
<feature type="compositionally biased region" description="Basic and acidic residues" evidence="1">
    <location>
        <begin position="1025"/>
        <end position="1034"/>
    </location>
</feature>
<dbReference type="eggNOG" id="ENOG502QPUU">
    <property type="taxonomic scope" value="Eukaryota"/>
</dbReference>
<dbReference type="GeneTree" id="ENSGT00390000013207"/>
<dbReference type="PANTHER" id="PTHR12697">
    <property type="entry name" value="PBS LYASE HEAT-LIKE PROTEIN"/>
    <property type="match status" value="1"/>
</dbReference>
<protein>
    <submittedName>
        <fullName evidence="2">HEAT repeat containing 4</fullName>
    </submittedName>
</protein>
<dbReference type="Proteomes" id="UP000008672">
    <property type="component" value="Unassembled WGS sequence"/>
</dbReference>
<dbReference type="AlphaFoldDB" id="H3AUC8"/>
<dbReference type="Ensembl" id="ENSLACT00000013345.1">
    <property type="protein sequence ID" value="ENSLACP00000013249.1"/>
    <property type="gene ID" value="ENSLACG00000011664.2"/>
</dbReference>
<feature type="region of interest" description="Disordered" evidence="1">
    <location>
        <begin position="1005"/>
        <end position="1034"/>
    </location>
</feature>
<sequence>MHTTCAAAPAPPRLMNVQSTMKTPGFSTGTPPNPLETGVQMSGVAAVGKTELKLPHLPFLQKNFFLSKKRKKRLQKQYLKDTAGDITFSQDVIADRGVPSLLYKNCNVWKAYDASDVVGAPKCKVQPPRKQATPKHFPCHLKPKIQKSPRTQEDEPNLIKTDWELNQNVPSTSELTSVYPIISCSSLLNVSEKWRIPLTKQFREEYEAIVQVPQRQALEWEELTIRKLSKSTAQLLLSQHTVSEPVHSKLQGLLQKSYSLSSAADLEDEPVNKTDCESYKEPEQLTKESCNTVEKTETLLPDYYRVPGYCTQQTWENEPASINRTAANLTVKHLEPLPPLKLQDLLNPKAGKSIYATENLFEQELYSGTSKVVHQPEAKQKDTIVMSNHNEYWKHLQQLFPRTPEEWGKEKQKNMRGVQRPQKGVCRWTALPSQTDYTAELGLSLKPTSSKMETRMDRAGKEYQPREDLPFLRFMVEEWRKAWKLSTRWQSVTIEGLKRDFASQHYHIRVNAIATCASGAMNRPMIEQNTSKRDLEMATTRRTLPDVLDVPEELQPLIVEALNDHNNRVQIAAALCLYAMRKENRKAQEIMQDTLLHGNDADSWAAAQCLALNGDTSFPLIKRIVTELFESREKATKDQASLLLQQLSEATPLAHFLLADELNSRNWKRKSLACKALSLLKGHISKDLTNKLAHLMWNDLNNSVRQAAAQALGKLGLGKEVHNELRIKLEEWKPQIRLEALFLIRQLGIMTAKLMPGFLQCFSDDFVAVRRAACLTAATLKIKDNMVLKQLMHLMQNDPIWKIKAHAIKALGEIGHVTPQLKELFIWAIHYEEEPGILSEVFNSILQLDLKDPEVQKVLQDRVFVESHPLVRSELMKTLKSLGFDTTGNQETIQTITQQVSRLCTKDIITKKLLKLEEMEERIRDQIRLIDLRNQPETLETFTNPELLLELYFSPQTCVSTMMSSLAPAIESNDTYDAEIQNILNKPSCSSRSWTQCSMTSSAYDCESADAKKPVTRDSLNSTQSKDEGQESHG</sequence>
<dbReference type="Pfam" id="PF13646">
    <property type="entry name" value="HEAT_2"/>
    <property type="match status" value="1"/>
</dbReference>
<reference evidence="3" key="1">
    <citation type="submission" date="2011-08" db="EMBL/GenBank/DDBJ databases">
        <title>The draft genome of Latimeria chalumnae.</title>
        <authorList>
            <person name="Di Palma F."/>
            <person name="Alfoldi J."/>
            <person name="Johnson J."/>
            <person name="Berlin A."/>
            <person name="Gnerre S."/>
            <person name="Jaffe D."/>
            <person name="MacCallum I."/>
            <person name="Young S."/>
            <person name="Walker B.J."/>
            <person name="Lander E."/>
            <person name="Lindblad-Toh K."/>
        </authorList>
    </citation>
    <scope>NUCLEOTIDE SEQUENCE [LARGE SCALE GENOMIC DNA]</scope>
    <source>
        <strain evidence="3">Wild caught</strain>
    </source>
</reference>
<reference evidence="2" key="3">
    <citation type="submission" date="2025-09" db="UniProtKB">
        <authorList>
            <consortium name="Ensembl"/>
        </authorList>
    </citation>
    <scope>IDENTIFICATION</scope>
</reference>
<dbReference type="SUPFAM" id="SSF48371">
    <property type="entry name" value="ARM repeat"/>
    <property type="match status" value="1"/>
</dbReference>
<dbReference type="InParanoid" id="H3AUC8"/>
<dbReference type="InterPro" id="IPR011989">
    <property type="entry name" value="ARM-like"/>
</dbReference>
<dbReference type="GO" id="GO:0016491">
    <property type="term" value="F:oxidoreductase activity"/>
    <property type="evidence" value="ECO:0007669"/>
    <property type="project" value="TreeGrafter"/>
</dbReference>
<dbReference type="EMBL" id="AFYH01154465">
    <property type="status" value="NOT_ANNOTATED_CDS"/>
    <property type="molecule type" value="Genomic_DNA"/>
</dbReference>
<dbReference type="Gene3D" id="1.25.10.10">
    <property type="entry name" value="Leucine-rich Repeat Variant"/>
    <property type="match status" value="2"/>
</dbReference>
<dbReference type="EMBL" id="AFYH01154464">
    <property type="status" value="NOT_ANNOTATED_CDS"/>
    <property type="molecule type" value="Genomic_DNA"/>
</dbReference>
<dbReference type="EMBL" id="AFYH01154463">
    <property type="status" value="NOT_ANNOTATED_CDS"/>
    <property type="molecule type" value="Genomic_DNA"/>
</dbReference>
<evidence type="ECO:0000313" key="2">
    <source>
        <dbReference type="Ensembl" id="ENSLACP00000013249.1"/>
    </source>
</evidence>
<dbReference type="STRING" id="7897.ENSLACP00000013249"/>
<proteinExistence type="predicted"/>
<name>H3AUC8_LATCH</name>
<gene>
    <name evidence="2" type="primary">HEATR4</name>
</gene>
<dbReference type="InterPro" id="IPR016024">
    <property type="entry name" value="ARM-type_fold"/>
</dbReference>
<organism evidence="2 3">
    <name type="scientific">Latimeria chalumnae</name>
    <name type="common">Coelacanth</name>
    <dbReference type="NCBI Taxonomy" id="7897"/>
    <lineage>
        <taxon>Eukaryota</taxon>
        <taxon>Metazoa</taxon>
        <taxon>Chordata</taxon>
        <taxon>Craniata</taxon>
        <taxon>Vertebrata</taxon>
        <taxon>Euteleostomi</taxon>
        <taxon>Coelacanthiformes</taxon>
        <taxon>Coelacanthidae</taxon>
        <taxon>Latimeria</taxon>
    </lineage>
</organism>
<dbReference type="OMA" id="YATQSHN"/>
<evidence type="ECO:0000313" key="3">
    <source>
        <dbReference type="Proteomes" id="UP000008672"/>
    </source>
</evidence>